<protein>
    <recommendedName>
        <fullName evidence="2">Phage protein</fullName>
    </recommendedName>
</protein>
<accession>A0A383ESM9</accession>
<reference evidence="1" key="1">
    <citation type="submission" date="2018-05" db="EMBL/GenBank/DDBJ databases">
        <authorList>
            <person name="Lanie J.A."/>
            <person name="Ng W.-L."/>
            <person name="Kazmierczak K.M."/>
            <person name="Andrzejewski T.M."/>
            <person name="Davidsen T.M."/>
            <person name="Wayne K.J."/>
            <person name="Tettelin H."/>
            <person name="Glass J.I."/>
            <person name="Rusch D."/>
            <person name="Podicherti R."/>
            <person name="Tsui H.-C.T."/>
            <person name="Winkler M.E."/>
        </authorList>
    </citation>
    <scope>NUCLEOTIDE SEQUENCE</scope>
</reference>
<dbReference type="AlphaFoldDB" id="A0A383ESM9"/>
<name>A0A383ESM9_9ZZZZ</name>
<dbReference type="EMBL" id="UINC01228133">
    <property type="protein sequence ID" value="SVE59320.1"/>
    <property type="molecule type" value="Genomic_DNA"/>
</dbReference>
<sequence length="62" mass="7120">MTTKEAFELVLTLAQEKLNDIYEEETFELCGEEVSVVDAQKALAIAWDYKNDLIRDGQFYGN</sequence>
<proteinExistence type="predicted"/>
<evidence type="ECO:0008006" key="2">
    <source>
        <dbReference type="Google" id="ProtNLM"/>
    </source>
</evidence>
<gene>
    <name evidence="1" type="ORF">METZ01_LOCUS512174</name>
</gene>
<evidence type="ECO:0000313" key="1">
    <source>
        <dbReference type="EMBL" id="SVE59320.1"/>
    </source>
</evidence>
<organism evidence="1">
    <name type="scientific">marine metagenome</name>
    <dbReference type="NCBI Taxonomy" id="408172"/>
    <lineage>
        <taxon>unclassified sequences</taxon>
        <taxon>metagenomes</taxon>
        <taxon>ecological metagenomes</taxon>
    </lineage>
</organism>